<sequence>MGEELKMRKKLSTRIKEGEDKINRNLAGKKANITRDYNEKLKKLLNNQLT</sequence>
<dbReference type="EMBL" id="BART01025684">
    <property type="protein sequence ID" value="GAH03623.1"/>
    <property type="molecule type" value="Genomic_DNA"/>
</dbReference>
<organism evidence="1">
    <name type="scientific">marine sediment metagenome</name>
    <dbReference type="NCBI Taxonomy" id="412755"/>
    <lineage>
        <taxon>unclassified sequences</taxon>
        <taxon>metagenomes</taxon>
        <taxon>ecological metagenomes</taxon>
    </lineage>
</organism>
<comment type="caution">
    <text evidence="1">The sequence shown here is derived from an EMBL/GenBank/DDBJ whole genome shotgun (WGS) entry which is preliminary data.</text>
</comment>
<evidence type="ECO:0000313" key="1">
    <source>
        <dbReference type="EMBL" id="GAH03623.1"/>
    </source>
</evidence>
<gene>
    <name evidence="1" type="ORF">S01H4_46042</name>
</gene>
<name>X1E4N2_9ZZZZ</name>
<accession>X1E4N2</accession>
<protein>
    <submittedName>
        <fullName evidence="1">Uncharacterized protein</fullName>
    </submittedName>
</protein>
<reference evidence="1" key="1">
    <citation type="journal article" date="2014" name="Front. Microbiol.">
        <title>High frequency of phylogenetically diverse reductive dehalogenase-homologous genes in deep subseafloor sedimentary metagenomes.</title>
        <authorList>
            <person name="Kawai M."/>
            <person name="Futagami T."/>
            <person name="Toyoda A."/>
            <person name="Takaki Y."/>
            <person name="Nishi S."/>
            <person name="Hori S."/>
            <person name="Arai W."/>
            <person name="Tsubouchi T."/>
            <person name="Morono Y."/>
            <person name="Uchiyama I."/>
            <person name="Ito T."/>
            <person name="Fujiyama A."/>
            <person name="Inagaki F."/>
            <person name="Takami H."/>
        </authorList>
    </citation>
    <scope>NUCLEOTIDE SEQUENCE</scope>
    <source>
        <strain evidence="1">Expedition CK06-06</strain>
    </source>
</reference>
<proteinExistence type="predicted"/>
<dbReference type="AlphaFoldDB" id="X1E4N2"/>